<protein>
    <submittedName>
        <fullName evidence="8">Chondroitin proteoglycan 1 isoform X1</fullName>
    </submittedName>
</protein>
<evidence type="ECO:0000256" key="5">
    <source>
        <dbReference type="ARBA" id="ARBA00023180"/>
    </source>
</evidence>
<dbReference type="SMART" id="SM00494">
    <property type="entry name" value="ChtBD2"/>
    <property type="match status" value="2"/>
</dbReference>
<keyword evidence="2" id="KW-0732">Signal</keyword>
<evidence type="ECO:0000313" key="7">
    <source>
        <dbReference type="Proteomes" id="UP000694888"/>
    </source>
</evidence>
<reference evidence="8" key="1">
    <citation type="submission" date="2025-08" db="UniProtKB">
        <authorList>
            <consortium name="RefSeq"/>
        </authorList>
    </citation>
    <scope>IDENTIFICATION</scope>
</reference>
<dbReference type="InterPro" id="IPR002557">
    <property type="entry name" value="Chitin-bd_dom"/>
</dbReference>
<dbReference type="InterPro" id="IPR051940">
    <property type="entry name" value="Chitin_bind-dev_reg"/>
</dbReference>
<organism evidence="7 8">
    <name type="scientific">Aplysia californica</name>
    <name type="common">California sea hare</name>
    <dbReference type="NCBI Taxonomy" id="6500"/>
    <lineage>
        <taxon>Eukaryota</taxon>
        <taxon>Metazoa</taxon>
        <taxon>Spiralia</taxon>
        <taxon>Lophotrochozoa</taxon>
        <taxon>Mollusca</taxon>
        <taxon>Gastropoda</taxon>
        <taxon>Heterobranchia</taxon>
        <taxon>Euthyneura</taxon>
        <taxon>Tectipleura</taxon>
        <taxon>Aplysiida</taxon>
        <taxon>Aplysioidea</taxon>
        <taxon>Aplysiidae</taxon>
        <taxon>Aplysia</taxon>
    </lineage>
</organism>
<dbReference type="RefSeq" id="XP_005106170.1">
    <property type="nucleotide sequence ID" value="XM_005106113.3"/>
</dbReference>
<keyword evidence="5" id="KW-0325">Glycoprotein</keyword>
<dbReference type="GeneID" id="101853406"/>
<accession>A0ABM0K0Y0</accession>
<keyword evidence="3" id="KW-0677">Repeat</keyword>
<gene>
    <name evidence="8" type="primary">LOC101853406</name>
</gene>
<evidence type="ECO:0000256" key="3">
    <source>
        <dbReference type="ARBA" id="ARBA00022737"/>
    </source>
</evidence>
<keyword evidence="1" id="KW-0147">Chitin-binding</keyword>
<proteinExistence type="predicted"/>
<dbReference type="PROSITE" id="PS50940">
    <property type="entry name" value="CHIT_BIND_II"/>
    <property type="match status" value="2"/>
</dbReference>
<sequence>MCSSILKFTQDKTELCPCPFPATCLVLGEIFPECIKTNAVVQNHSSVEFLCALITERPGINMKSLIVCFAVLAVGYAATTPPATSTPTQTDAVTMPTTSYPYDFTCTAANADSYVEIQCWGYKQCINGQPYVHRCTGGQVLERDTMTCVDSGNTDCKVVKDCTKRPDGMYADLGDKCQSYYRCFREENLGHFYCPATLVFNEALQICDYKKNVPLCSS</sequence>
<evidence type="ECO:0000256" key="4">
    <source>
        <dbReference type="ARBA" id="ARBA00023157"/>
    </source>
</evidence>
<evidence type="ECO:0000313" key="8">
    <source>
        <dbReference type="RefSeq" id="XP_005106170.1"/>
    </source>
</evidence>
<dbReference type="Gene3D" id="2.170.140.10">
    <property type="entry name" value="Chitin binding domain"/>
    <property type="match status" value="1"/>
</dbReference>
<keyword evidence="4" id="KW-1015">Disulfide bond</keyword>
<dbReference type="PANTHER" id="PTHR23301">
    <property type="entry name" value="CHITIN BINDING PERITROPHIN-A"/>
    <property type="match status" value="1"/>
</dbReference>
<dbReference type="Pfam" id="PF01607">
    <property type="entry name" value="CBM_14"/>
    <property type="match status" value="2"/>
</dbReference>
<dbReference type="SUPFAM" id="SSF57625">
    <property type="entry name" value="Invertebrate chitin-binding proteins"/>
    <property type="match status" value="2"/>
</dbReference>
<dbReference type="Proteomes" id="UP000694888">
    <property type="component" value="Unplaced"/>
</dbReference>
<name>A0ABM0K0Y0_APLCA</name>
<dbReference type="PANTHER" id="PTHR23301:SF0">
    <property type="entry name" value="CHITIN-BINDING TYPE-2 DOMAIN-CONTAINING PROTEIN-RELATED"/>
    <property type="match status" value="1"/>
</dbReference>
<feature type="domain" description="Chitin-binding type-2" evidence="6">
    <location>
        <begin position="159"/>
        <end position="218"/>
    </location>
</feature>
<keyword evidence="7" id="KW-1185">Reference proteome</keyword>
<evidence type="ECO:0000256" key="2">
    <source>
        <dbReference type="ARBA" id="ARBA00022729"/>
    </source>
</evidence>
<evidence type="ECO:0000259" key="6">
    <source>
        <dbReference type="PROSITE" id="PS50940"/>
    </source>
</evidence>
<dbReference type="InterPro" id="IPR036508">
    <property type="entry name" value="Chitin-bd_dom_sf"/>
</dbReference>
<feature type="domain" description="Chitin-binding type-2" evidence="6">
    <location>
        <begin position="103"/>
        <end position="158"/>
    </location>
</feature>
<evidence type="ECO:0000256" key="1">
    <source>
        <dbReference type="ARBA" id="ARBA00022669"/>
    </source>
</evidence>